<dbReference type="GO" id="GO:0009234">
    <property type="term" value="P:menaquinone biosynthetic process"/>
    <property type="evidence" value="ECO:0007669"/>
    <property type="project" value="UniProtKB-KW"/>
</dbReference>
<feature type="transmembrane region" description="Helical" evidence="9">
    <location>
        <begin position="29"/>
        <end position="53"/>
    </location>
</feature>
<evidence type="ECO:0000256" key="5">
    <source>
        <dbReference type="ARBA" id="ARBA00022679"/>
    </source>
</evidence>
<dbReference type="InterPro" id="IPR026046">
    <property type="entry name" value="UBIAD1"/>
</dbReference>
<protein>
    <submittedName>
        <fullName evidence="10">1,4-dihydroxy-2-naphthoate octaprenyltransferase</fullName>
    </submittedName>
</protein>
<evidence type="ECO:0000256" key="2">
    <source>
        <dbReference type="ARBA" id="ARBA00004863"/>
    </source>
</evidence>
<evidence type="ECO:0000256" key="9">
    <source>
        <dbReference type="SAM" id="Phobius"/>
    </source>
</evidence>
<evidence type="ECO:0000313" key="11">
    <source>
        <dbReference type="Proteomes" id="UP000626148"/>
    </source>
</evidence>
<feature type="transmembrane region" description="Helical" evidence="9">
    <location>
        <begin position="142"/>
        <end position="162"/>
    </location>
</feature>
<dbReference type="InterPro" id="IPR044878">
    <property type="entry name" value="UbiA_sf"/>
</dbReference>
<keyword evidence="6 9" id="KW-0812">Transmembrane</keyword>
<keyword evidence="3" id="KW-0474">Menaquinone biosynthesis</keyword>
<name>A0A918K1N3_9GAMM</name>
<evidence type="ECO:0000313" key="10">
    <source>
        <dbReference type="EMBL" id="GGX43084.1"/>
    </source>
</evidence>
<evidence type="ECO:0000256" key="4">
    <source>
        <dbReference type="ARBA" id="ARBA00022475"/>
    </source>
</evidence>
<feature type="transmembrane region" description="Helical" evidence="9">
    <location>
        <begin position="115"/>
        <end position="135"/>
    </location>
</feature>
<keyword evidence="11" id="KW-1185">Reference proteome</keyword>
<evidence type="ECO:0000256" key="8">
    <source>
        <dbReference type="ARBA" id="ARBA00023136"/>
    </source>
</evidence>
<keyword evidence="8 9" id="KW-0472">Membrane</keyword>
<dbReference type="Gene3D" id="1.10.357.140">
    <property type="entry name" value="UbiA prenyltransferase"/>
    <property type="match status" value="1"/>
</dbReference>
<evidence type="ECO:0000256" key="1">
    <source>
        <dbReference type="ARBA" id="ARBA00004141"/>
    </source>
</evidence>
<dbReference type="InterPro" id="IPR000537">
    <property type="entry name" value="UbiA_prenyltransferase"/>
</dbReference>
<comment type="pathway">
    <text evidence="2">Quinol/quinone metabolism; menaquinone biosynthesis.</text>
</comment>
<dbReference type="GO" id="GO:0042371">
    <property type="term" value="P:vitamin K biosynthetic process"/>
    <property type="evidence" value="ECO:0007669"/>
    <property type="project" value="TreeGrafter"/>
</dbReference>
<accession>A0A918K1N3</accession>
<comment type="caution">
    <text evidence="10">The sequence shown here is derived from an EMBL/GenBank/DDBJ whole genome shotgun (WGS) entry which is preliminary data.</text>
</comment>
<gene>
    <name evidence="10" type="primary">menA</name>
    <name evidence="10" type="ORF">GCM10007392_07230</name>
</gene>
<keyword evidence="7 9" id="KW-1133">Transmembrane helix</keyword>
<dbReference type="PANTHER" id="PTHR13929:SF0">
    <property type="entry name" value="UBIA PRENYLTRANSFERASE DOMAIN-CONTAINING PROTEIN 1"/>
    <property type="match status" value="1"/>
</dbReference>
<keyword evidence="4" id="KW-1003">Cell membrane</keyword>
<sequence>MIPSWREVLTQIPRLDTRDWQAMGRLKRWLVASRAAVFVMTLFSAGLGMVLAIPGQSFDVLNAVLVCIGLVLAHGTNNLVNDWTDSRKGIDKGNYFRTQYGPQPLESGFLTERQLLGYIALTGGLAIAVGLVLVLRTDIQTLYWMLAGAFFVLFYTWPLKYIGLGEPAVWLVWGPLMVLASAYVVSGDMTATMIWVSAIYGIGPATVLFGKHTDKLAEDRKKGVYTLPVLLGESNSRHTVIGLWAIQYGGLALGVGSGALSLWYLLTWLALPRFIETAKRFREPRPVEAPVDLPPGVWPLYLVAFAFDYNKRFSGWLFLAVLLSSVVG</sequence>
<evidence type="ECO:0000256" key="6">
    <source>
        <dbReference type="ARBA" id="ARBA00022692"/>
    </source>
</evidence>
<reference evidence="10" key="2">
    <citation type="submission" date="2020-09" db="EMBL/GenBank/DDBJ databases">
        <authorList>
            <person name="Sun Q."/>
            <person name="Kim S."/>
        </authorList>
    </citation>
    <scope>NUCLEOTIDE SEQUENCE</scope>
    <source>
        <strain evidence="10">KCTC 22169</strain>
    </source>
</reference>
<evidence type="ECO:0000256" key="3">
    <source>
        <dbReference type="ARBA" id="ARBA00022428"/>
    </source>
</evidence>
<dbReference type="GO" id="GO:0004659">
    <property type="term" value="F:prenyltransferase activity"/>
    <property type="evidence" value="ECO:0007669"/>
    <property type="project" value="InterPro"/>
</dbReference>
<dbReference type="EMBL" id="BMXR01000002">
    <property type="protein sequence ID" value="GGX43084.1"/>
    <property type="molecule type" value="Genomic_DNA"/>
</dbReference>
<feature type="transmembrane region" description="Helical" evidence="9">
    <location>
        <begin position="168"/>
        <end position="185"/>
    </location>
</feature>
<dbReference type="PIRSF" id="PIRSF005355">
    <property type="entry name" value="UBIAD1"/>
    <property type="match status" value="1"/>
</dbReference>
<feature type="transmembrane region" description="Helical" evidence="9">
    <location>
        <begin position="192"/>
        <end position="210"/>
    </location>
</feature>
<feature type="transmembrane region" description="Helical" evidence="9">
    <location>
        <begin position="245"/>
        <end position="271"/>
    </location>
</feature>
<proteinExistence type="predicted"/>
<dbReference type="Pfam" id="PF01040">
    <property type="entry name" value="UbiA"/>
    <property type="match status" value="1"/>
</dbReference>
<evidence type="ECO:0000256" key="7">
    <source>
        <dbReference type="ARBA" id="ARBA00022989"/>
    </source>
</evidence>
<dbReference type="AlphaFoldDB" id="A0A918K1N3"/>
<comment type="subcellular location">
    <subcellularLocation>
        <location evidence="1">Membrane</location>
        <topology evidence="1">Multi-pass membrane protein</topology>
    </subcellularLocation>
</comment>
<dbReference type="GO" id="GO:0016020">
    <property type="term" value="C:membrane"/>
    <property type="evidence" value="ECO:0007669"/>
    <property type="project" value="UniProtKB-SubCell"/>
</dbReference>
<keyword evidence="5" id="KW-0808">Transferase</keyword>
<organism evidence="10 11">
    <name type="scientific">Saccharospirillum salsuginis</name>
    <dbReference type="NCBI Taxonomy" id="418750"/>
    <lineage>
        <taxon>Bacteria</taxon>
        <taxon>Pseudomonadati</taxon>
        <taxon>Pseudomonadota</taxon>
        <taxon>Gammaproteobacteria</taxon>
        <taxon>Oceanospirillales</taxon>
        <taxon>Saccharospirillaceae</taxon>
        <taxon>Saccharospirillum</taxon>
    </lineage>
</organism>
<dbReference type="PANTHER" id="PTHR13929">
    <property type="entry name" value="1,4-DIHYDROXY-2-NAPHTHOATE OCTAPRENYLTRANSFERASE"/>
    <property type="match status" value="1"/>
</dbReference>
<reference evidence="10" key="1">
    <citation type="journal article" date="2014" name="Int. J. Syst. Evol. Microbiol.">
        <title>Complete genome sequence of Corynebacterium casei LMG S-19264T (=DSM 44701T), isolated from a smear-ripened cheese.</title>
        <authorList>
            <consortium name="US DOE Joint Genome Institute (JGI-PGF)"/>
            <person name="Walter F."/>
            <person name="Albersmeier A."/>
            <person name="Kalinowski J."/>
            <person name="Ruckert C."/>
        </authorList>
    </citation>
    <scope>NUCLEOTIDE SEQUENCE</scope>
    <source>
        <strain evidence="10">KCTC 22169</strain>
    </source>
</reference>
<dbReference type="CDD" id="cd13962">
    <property type="entry name" value="PT_UbiA_UBIAD1"/>
    <property type="match status" value="1"/>
</dbReference>
<dbReference type="Proteomes" id="UP000626148">
    <property type="component" value="Unassembled WGS sequence"/>
</dbReference>
<dbReference type="RefSeq" id="WP_189607135.1">
    <property type="nucleotide sequence ID" value="NZ_BMXR01000002.1"/>
</dbReference>